<dbReference type="Gene3D" id="3.40.1350.10">
    <property type="match status" value="1"/>
</dbReference>
<evidence type="ECO:0000313" key="3">
    <source>
        <dbReference type="EMBL" id="WFD37279.1"/>
    </source>
</evidence>
<dbReference type="Proteomes" id="UP001217754">
    <property type="component" value="Chromosome 1"/>
</dbReference>
<dbReference type="RefSeq" id="XP_060120176.1">
    <property type="nucleotide sequence ID" value="XM_060264193.1"/>
</dbReference>
<protein>
    <recommendedName>
        <fullName evidence="5">Restriction endonuclease type IV Mrr domain-containing protein</fullName>
    </recommendedName>
</protein>
<evidence type="ECO:0000256" key="2">
    <source>
        <dbReference type="ARBA" id="ARBA00023128"/>
    </source>
</evidence>
<proteinExistence type="predicted"/>
<evidence type="ECO:0000313" key="4">
    <source>
        <dbReference type="Proteomes" id="UP001217754"/>
    </source>
</evidence>
<dbReference type="InterPro" id="IPR018828">
    <property type="entry name" value="RRG7"/>
</dbReference>
<keyword evidence="2" id="KW-0496">Mitochondrion</keyword>
<reference evidence="3" key="1">
    <citation type="submission" date="2023-03" db="EMBL/GenBank/DDBJ databases">
        <title>Mating type loci evolution in Malassezia.</title>
        <authorList>
            <person name="Coelho M.A."/>
        </authorList>
    </citation>
    <scope>NUCLEOTIDE SEQUENCE</scope>
    <source>
        <strain evidence="3">CBS 9431</strain>
    </source>
</reference>
<organism evidence="3 4">
    <name type="scientific">Malassezia japonica</name>
    <dbReference type="NCBI Taxonomy" id="223818"/>
    <lineage>
        <taxon>Eukaryota</taxon>
        <taxon>Fungi</taxon>
        <taxon>Dikarya</taxon>
        <taxon>Basidiomycota</taxon>
        <taxon>Ustilaginomycotina</taxon>
        <taxon>Malasseziomycetes</taxon>
        <taxon>Malasseziales</taxon>
        <taxon>Malasseziaceae</taxon>
        <taxon>Malassezia</taxon>
    </lineage>
</organism>
<dbReference type="GO" id="GO:0005739">
    <property type="term" value="C:mitochondrion"/>
    <property type="evidence" value="ECO:0007669"/>
    <property type="project" value="UniProtKB-SubCell"/>
</dbReference>
<accession>A0AAF0EZG4</accession>
<comment type="subcellular location">
    <subcellularLocation>
        <location evidence="1">Mitochondrion</location>
    </subcellularLocation>
</comment>
<dbReference type="Pfam" id="PF10356">
    <property type="entry name" value="RRG7"/>
    <property type="match status" value="1"/>
</dbReference>
<evidence type="ECO:0000256" key="1">
    <source>
        <dbReference type="ARBA" id="ARBA00004173"/>
    </source>
</evidence>
<evidence type="ECO:0008006" key="5">
    <source>
        <dbReference type="Google" id="ProtNLM"/>
    </source>
</evidence>
<dbReference type="PANTHER" id="PTHR28133">
    <property type="entry name" value="REQUIRED FOR RESPIRATORY GROWTH PROTEIN 7, MITOCHONDRIAL"/>
    <property type="match status" value="1"/>
</dbReference>
<gene>
    <name evidence="3" type="ORF">MJAP1_000223</name>
</gene>
<dbReference type="GeneID" id="85223872"/>
<keyword evidence="4" id="KW-1185">Reference proteome</keyword>
<dbReference type="GO" id="GO:0003676">
    <property type="term" value="F:nucleic acid binding"/>
    <property type="evidence" value="ECO:0007669"/>
    <property type="project" value="InterPro"/>
</dbReference>
<dbReference type="InterPro" id="IPR011856">
    <property type="entry name" value="tRNA_endonuc-like_dom_sf"/>
</dbReference>
<dbReference type="EMBL" id="CP119958">
    <property type="protein sequence ID" value="WFD37279.1"/>
    <property type="molecule type" value="Genomic_DNA"/>
</dbReference>
<dbReference type="PANTHER" id="PTHR28133:SF1">
    <property type="entry name" value="REQUIRED FOR RESPIRATORY GROWTH PROTEIN 7, MITOCHONDRIAL"/>
    <property type="match status" value="1"/>
</dbReference>
<dbReference type="AlphaFoldDB" id="A0AAF0EZG4"/>
<name>A0AAF0EZG4_9BASI</name>
<sequence>MTTVRGTQYELACLQTLERWLRMQVYRTGGANDRGMDLCGWWAPHAMQARRDTETAPLEAADRMRVIVQCKAEAKPAGPSIVRELEGTLVRAVWDKFQPSEMHTSAAPLSAHEAPLVGVLATLSGFSKQAMMQARSSRLPLLLLHLTSQKADFADLQCAGFVWNEALAASQGPLQGRFDVAWIEHRTRPRGRLENRVALYRDGVQVA</sequence>